<dbReference type="PROSITE" id="PS00903">
    <property type="entry name" value="CYT_DCMP_DEAMINASES_1"/>
    <property type="match status" value="1"/>
</dbReference>
<keyword evidence="3" id="KW-0378">Hydrolase</keyword>
<dbReference type="InterPro" id="IPR016192">
    <property type="entry name" value="APOBEC/CMP_deaminase_Zn-bd"/>
</dbReference>
<sequence>MADANQPELFIGLVGPIGVDLDYVQAVIVKELKHLGYSSVPLRITELMVAIKTGVTIEQNSYSAKYHSLIAYADKVCEIAGSSAALAALAVAKIRDERARITGSVEKPALGHAYVIRQFKRPEEIELMRKTYGRKFIQISVSASEKERRTDISSKIKDFDETTRDKDECEKEAIDLIKKDFDEGTGSFGQKISNIFHLGDVFIYGMNKRSIEDTLRRFFEALFGHNGRSPTKMEYGMYTAAAASLRSIDLSRQVGASIFTDAGEIVAMGCNEVPKAFGGTYWAEDGENAQRDFERGNDANQSRKLQILYDLVSRMSNSGFLSEELATKNNAIDQLRTIMAHESIRESQIMDIIEFGRMIHAEMSAITDAARLGNSIKRATMYCTTFPCHMCAKHIVSSGIKSLVYLEPYPKSYAVELNADSITFDDDLADKKVLFRPFVGISPRRYRDIFEKRSRKLSNGKRKEWYHGDPLPMIEDKSAAYIENEDSSIISQLVTSSQAN</sequence>
<gene>
    <name evidence="6" type="ORF">HX902_21730</name>
</gene>
<accession>A0ABR6ACB7</accession>
<dbReference type="EMBL" id="JACGBJ010000012">
    <property type="protein sequence ID" value="MBA5804254.1"/>
    <property type="molecule type" value="Genomic_DNA"/>
</dbReference>
<evidence type="ECO:0000313" key="7">
    <source>
        <dbReference type="Proteomes" id="UP000539787"/>
    </source>
</evidence>
<dbReference type="PANTHER" id="PTHR11086:SF18">
    <property type="entry name" value="DEOXYCYTIDYLATE DEAMINASE"/>
    <property type="match status" value="1"/>
</dbReference>
<dbReference type="InterPro" id="IPR015517">
    <property type="entry name" value="dCMP_deaminase-rel"/>
</dbReference>
<evidence type="ECO:0000256" key="3">
    <source>
        <dbReference type="ARBA" id="ARBA00022801"/>
    </source>
</evidence>
<dbReference type="SUPFAM" id="SSF53927">
    <property type="entry name" value="Cytidine deaminase-like"/>
    <property type="match status" value="1"/>
</dbReference>
<comment type="caution">
    <text evidence="6">The sequence shown here is derived from an EMBL/GenBank/DDBJ whole genome shotgun (WGS) entry which is preliminary data.</text>
</comment>
<dbReference type="PANTHER" id="PTHR11086">
    <property type="entry name" value="DEOXYCYTIDYLATE DEAMINASE-RELATED"/>
    <property type="match status" value="1"/>
</dbReference>
<dbReference type="NCBIfam" id="NF041025">
    <property type="entry name" value="antiphage_deaminase"/>
    <property type="match status" value="1"/>
</dbReference>
<dbReference type="RefSeq" id="WP_182210173.1">
    <property type="nucleotide sequence ID" value="NZ_JACGBJ010000012.1"/>
</dbReference>
<evidence type="ECO:0000259" key="5">
    <source>
        <dbReference type="PROSITE" id="PS51747"/>
    </source>
</evidence>
<name>A0ABR6ACB7_9HYPH</name>
<evidence type="ECO:0000256" key="4">
    <source>
        <dbReference type="ARBA" id="ARBA00022833"/>
    </source>
</evidence>
<dbReference type="InterPro" id="IPR002125">
    <property type="entry name" value="CMP_dCMP_dom"/>
</dbReference>
<organism evidence="6 7">
    <name type="scientific">Rhizobium changzhiense</name>
    <dbReference type="NCBI Taxonomy" id="2692317"/>
    <lineage>
        <taxon>Bacteria</taxon>
        <taxon>Pseudomonadati</taxon>
        <taxon>Pseudomonadota</taxon>
        <taxon>Alphaproteobacteria</taxon>
        <taxon>Hyphomicrobiales</taxon>
        <taxon>Rhizobiaceae</taxon>
        <taxon>Rhizobium/Agrobacterium group</taxon>
        <taxon>Rhizobium</taxon>
    </lineage>
</organism>
<proteinExistence type="inferred from homology"/>
<dbReference type="InterPro" id="IPR027417">
    <property type="entry name" value="P-loop_NTPase"/>
</dbReference>
<evidence type="ECO:0000256" key="1">
    <source>
        <dbReference type="ARBA" id="ARBA00006576"/>
    </source>
</evidence>
<keyword evidence="2" id="KW-0479">Metal-binding</keyword>
<keyword evidence="7" id="KW-1185">Reference proteome</keyword>
<dbReference type="Pfam" id="PF00383">
    <property type="entry name" value="dCMP_cyt_deam_1"/>
    <property type="match status" value="1"/>
</dbReference>
<reference evidence="6 7" key="1">
    <citation type="submission" date="2020-07" db="EMBL/GenBank/DDBJ databases">
        <authorList>
            <person name="Sun Q."/>
        </authorList>
    </citation>
    <scope>NUCLEOTIDE SEQUENCE [LARGE SCALE GENOMIC DNA]</scope>
    <source>
        <strain evidence="6 7">WYCCWR 11317</strain>
    </source>
</reference>
<dbReference type="Gene3D" id="3.40.140.10">
    <property type="entry name" value="Cytidine Deaminase, domain 2"/>
    <property type="match status" value="1"/>
</dbReference>
<protein>
    <submittedName>
        <fullName evidence="6">Deoxycytidylate deaminase</fullName>
    </submittedName>
</protein>
<dbReference type="Proteomes" id="UP000539787">
    <property type="component" value="Unassembled WGS sequence"/>
</dbReference>
<dbReference type="PROSITE" id="PS51747">
    <property type="entry name" value="CYT_DCMP_DEAMINASES_2"/>
    <property type="match status" value="1"/>
</dbReference>
<dbReference type="Gene3D" id="3.40.50.300">
    <property type="entry name" value="P-loop containing nucleotide triphosphate hydrolases"/>
    <property type="match status" value="1"/>
</dbReference>
<evidence type="ECO:0000256" key="2">
    <source>
        <dbReference type="ARBA" id="ARBA00022723"/>
    </source>
</evidence>
<comment type="similarity">
    <text evidence="1">Belongs to the cytidine and deoxycytidylate deaminase family.</text>
</comment>
<dbReference type="InterPro" id="IPR016193">
    <property type="entry name" value="Cytidine_deaminase-like"/>
</dbReference>
<feature type="domain" description="CMP/dCMP-type deaminase" evidence="5">
    <location>
        <begin position="231"/>
        <end position="416"/>
    </location>
</feature>
<keyword evidence="4" id="KW-0862">Zinc</keyword>
<evidence type="ECO:0000313" key="6">
    <source>
        <dbReference type="EMBL" id="MBA5804254.1"/>
    </source>
</evidence>